<name>A0A1M3L694_9BACT</name>
<dbReference type="SUPFAM" id="SSF54909">
    <property type="entry name" value="Dimeric alpha+beta barrel"/>
    <property type="match status" value="1"/>
</dbReference>
<dbReference type="InterPro" id="IPR011008">
    <property type="entry name" value="Dimeric_a/b-barrel"/>
</dbReference>
<dbReference type="EMBL" id="MKVH01000002">
    <property type="protein sequence ID" value="OJX61092.1"/>
    <property type="molecule type" value="Genomic_DNA"/>
</dbReference>
<evidence type="ECO:0000256" key="1">
    <source>
        <dbReference type="ARBA" id="ARBA00007689"/>
    </source>
</evidence>
<feature type="domain" description="YCII-related" evidence="2">
    <location>
        <begin position="20"/>
        <end position="101"/>
    </location>
</feature>
<dbReference type="Proteomes" id="UP000184233">
    <property type="component" value="Unassembled WGS sequence"/>
</dbReference>
<dbReference type="InterPro" id="IPR005545">
    <property type="entry name" value="YCII"/>
</dbReference>
<accession>A0A1M3L694</accession>
<evidence type="ECO:0000313" key="3">
    <source>
        <dbReference type="EMBL" id="OJX61092.1"/>
    </source>
</evidence>
<protein>
    <recommendedName>
        <fullName evidence="2">YCII-related domain-containing protein</fullName>
    </recommendedName>
</protein>
<evidence type="ECO:0000313" key="4">
    <source>
        <dbReference type="Proteomes" id="UP000184233"/>
    </source>
</evidence>
<proteinExistence type="inferred from homology"/>
<dbReference type="AlphaFoldDB" id="A0A1M3L694"/>
<dbReference type="Pfam" id="PF03795">
    <property type="entry name" value="YCII"/>
    <property type="match status" value="1"/>
</dbReference>
<comment type="similarity">
    <text evidence="1">Belongs to the YciI family.</text>
</comment>
<reference evidence="3 4" key="1">
    <citation type="submission" date="2016-09" db="EMBL/GenBank/DDBJ databases">
        <title>Genome-resolved meta-omics ties microbial dynamics to process performance in biotechnology for thiocyanate degradation.</title>
        <authorList>
            <person name="Kantor R.S."/>
            <person name="Huddy R.J."/>
            <person name="Iyer R."/>
            <person name="Thomas B.C."/>
            <person name="Brown C.T."/>
            <person name="Anantharaman K."/>
            <person name="Tringe S."/>
            <person name="Hettich R.L."/>
            <person name="Harrison S.T."/>
            <person name="Banfield J.F."/>
        </authorList>
    </citation>
    <scope>NUCLEOTIDE SEQUENCE [LARGE SCALE GENOMIC DNA]</scope>
    <source>
        <strain evidence="3">59-99</strain>
    </source>
</reference>
<gene>
    <name evidence="3" type="ORF">BGO89_00390</name>
</gene>
<organism evidence="3 4">
    <name type="scientific">Candidatus Kapaibacterium thiocyanatum</name>
    <dbReference type="NCBI Taxonomy" id="1895771"/>
    <lineage>
        <taxon>Bacteria</taxon>
        <taxon>Pseudomonadati</taxon>
        <taxon>Candidatus Kapaibacteriota</taxon>
        <taxon>Candidatus Kapaibacteriia</taxon>
        <taxon>Candidatus Kapaibacteriales</taxon>
        <taxon>Candidatus Kapaibacteriaceae</taxon>
        <taxon>Candidatus Kapaibacterium</taxon>
    </lineage>
</organism>
<evidence type="ECO:0000259" key="2">
    <source>
        <dbReference type="Pfam" id="PF03795"/>
    </source>
</evidence>
<sequence>MDTRHEHPAPGTDTVLPTIYALIWKSHQTDEVFDPEEFEKRIPRLMTWLKELHAAGSLVACGGGGFENHSGGLTLIRASSPERALELAAGSPMNEIGSTELLVWDVFYADLHDASRESRLKD</sequence>
<comment type="caution">
    <text evidence="3">The sequence shown here is derived from an EMBL/GenBank/DDBJ whole genome shotgun (WGS) entry which is preliminary data.</text>
</comment>